<dbReference type="PROSITE" id="PS50893">
    <property type="entry name" value="ABC_TRANSPORTER_2"/>
    <property type="match status" value="1"/>
</dbReference>
<dbReference type="InterPro" id="IPR003439">
    <property type="entry name" value="ABC_transporter-like_ATP-bd"/>
</dbReference>
<name>A0A367FMQ3_9ACTN</name>
<organism evidence="5 6">
    <name type="scientific">Sphaerisporangium album</name>
    <dbReference type="NCBI Taxonomy" id="509200"/>
    <lineage>
        <taxon>Bacteria</taxon>
        <taxon>Bacillati</taxon>
        <taxon>Actinomycetota</taxon>
        <taxon>Actinomycetes</taxon>
        <taxon>Streptosporangiales</taxon>
        <taxon>Streptosporangiaceae</taxon>
        <taxon>Sphaerisporangium</taxon>
    </lineage>
</organism>
<dbReference type="InterPro" id="IPR017871">
    <property type="entry name" value="ABC_transporter-like_CS"/>
</dbReference>
<evidence type="ECO:0000256" key="1">
    <source>
        <dbReference type="ARBA" id="ARBA00005417"/>
    </source>
</evidence>
<dbReference type="OrthoDB" id="9097991at2"/>
<dbReference type="SUPFAM" id="SSF52540">
    <property type="entry name" value="P-loop containing nucleoside triphosphate hydrolases"/>
    <property type="match status" value="1"/>
</dbReference>
<dbReference type="AlphaFoldDB" id="A0A367FMQ3"/>
<dbReference type="InterPro" id="IPR027417">
    <property type="entry name" value="P-loop_NTPase"/>
</dbReference>
<accession>A0A367FMQ3</accession>
<dbReference type="GO" id="GO:0005524">
    <property type="term" value="F:ATP binding"/>
    <property type="evidence" value="ECO:0007669"/>
    <property type="project" value="UniProtKB-KW"/>
</dbReference>
<reference evidence="5 6" key="1">
    <citation type="submission" date="2018-06" db="EMBL/GenBank/DDBJ databases">
        <title>Sphaerisporangium craniellae sp. nov., isolated from a marine sponge in the South China Sea.</title>
        <authorList>
            <person name="Li L."/>
        </authorList>
    </citation>
    <scope>NUCLEOTIDE SEQUENCE [LARGE SCALE GENOMIC DNA]</scope>
    <source>
        <strain evidence="5 6">CCTCC AA 208026</strain>
    </source>
</reference>
<dbReference type="EMBL" id="QOIL01000005">
    <property type="protein sequence ID" value="RCG31132.1"/>
    <property type="molecule type" value="Genomic_DNA"/>
</dbReference>
<dbReference type="Gene3D" id="3.40.50.300">
    <property type="entry name" value="P-loop containing nucleotide triphosphate hydrolases"/>
    <property type="match status" value="1"/>
</dbReference>
<evidence type="ECO:0000313" key="6">
    <source>
        <dbReference type="Proteomes" id="UP000253094"/>
    </source>
</evidence>
<dbReference type="Pfam" id="PF00005">
    <property type="entry name" value="ABC_tran"/>
    <property type="match status" value="1"/>
</dbReference>
<comment type="caution">
    <text evidence="5">The sequence shown here is derived from an EMBL/GenBank/DDBJ whole genome shotgun (WGS) entry which is preliminary data.</text>
</comment>
<keyword evidence="3 5" id="KW-0067">ATP-binding</keyword>
<dbReference type="SMART" id="SM00382">
    <property type="entry name" value="AAA"/>
    <property type="match status" value="1"/>
</dbReference>
<dbReference type="PANTHER" id="PTHR24220">
    <property type="entry name" value="IMPORT ATP-BINDING PROTEIN"/>
    <property type="match status" value="1"/>
</dbReference>
<proteinExistence type="inferred from homology"/>
<protein>
    <submittedName>
        <fullName evidence="5">ATP-binding cassette domain-containing protein</fullName>
    </submittedName>
</protein>
<dbReference type="PROSITE" id="PS00211">
    <property type="entry name" value="ABC_TRANSPORTER_1"/>
    <property type="match status" value="1"/>
</dbReference>
<evidence type="ECO:0000256" key="2">
    <source>
        <dbReference type="ARBA" id="ARBA00022741"/>
    </source>
</evidence>
<sequence>MDVVILQADELYRFYRSGEEETRALRGVSLNVEEGEVVAISGPSGSGKSTLLNCVAGLDDPDGGTVRISGTRVSHRSEADKARLRARLVGVVFQSGNLIEHLTVAQNARLAQGLAARPDLAHLSETLDRLGIAKLAHAWPSRLSGGEMARAALAVALACKPVLLVADEPTGELDAGNEASVLGLIKDQACYGVAVVIASHSAAVRRVADRVVHLADGRVA</sequence>
<dbReference type="RefSeq" id="WP_114028511.1">
    <property type="nucleotide sequence ID" value="NZ_QOIL01000005.1"/>
</dbReference>
<dbReference type="GO" id="GO:0016887">
    <property type="term" value="F:ATP hydrolysis activity"/>
    <property type="evidence" value="ECO:0007669"/>
    <property type="project" value="InterPro"/>
</dbReference>
<dbReference type="GO" id="GO:0005886">
    <property type="term" value="C:plasma membrane"/>
    <property type="evidence" value="ECO:0007669"/>
    <property type="project" value="TreeGrafter"/>
</dbReference>
<keyword evidence="2" id="KW-0547">Nucleotide-binding</keyword>
<feature type="domain" description="ABC transporter" evidence="4">
    <location>
        <begin position="6"/>
        <end position="220"/>
    </location>
</feature>
<dbReference type="InterPro" id="IPR015854">
    <property type="entry name" value="ABC_transpr_LolD-like"/>
</dbReference>
<dbReference type="PANTHER" id="PTHR24220:SF689">
    <property type="entry name" value="LIPOPROTEIN-RELEASING SYSTEM ATP-BINDING PROTEIN LOLD"/>
    <property type="match status" value="1"/>
</dbReference>
<gene>
    <name evidence="5" type="ORF">DQ384_10295</name>
</gene>
<dbReference type="Proteomes" id="UP000253094">
    <property type="component" value="Unassembled WGS sequence"/>
</dbReference>
<dbReference type="InterPro" id="IPR003593">
    <property type="entry name" value="AAA+_ATPase"/>
</dbReference>
<keyword evidence="6" id="KW-1185">Reference proteome</keyword>
<evidence type="ECO:0000256" key="3">
    <source>
        <dbReference type="ARBA" id="ARBA00022840"/>
    </source>
</evidence>
<comment type="similarity">
    <text evidence="1">Belongs to the ABC transporter superfamily.</text>
</comment>
<evidence type="ECO:0000313" key="5">
    <source>
        <dbReference type="EMBL" id="RCG31132.1"/>
    </source>
</evidence>
<evidence type="ECO:0000259" key="4">
    <source>
        <dbReference type="PROSITE" id="PS50893"/>
    </source>
</evidence>
<dbReference type="GO" id="GO:0022857">
    <property type="term" value="F:transmembrane transporter activity"/>
    <property type="evidence" value="ECO:0007669"/>
    <property type="project" value="TreeGrafter"/>
</dbReference>